<name>A0A0M3J3P9_ANISI</name>
<dbReference type="InterPro" id="IPR006578">
    <property type="entry name" value="MADF-dom"/>
</dbReference>
<dbReference type="AlphaFoldDB" id="A0A0M3J3P9"/>
<accession>A0A0M3J3P9</accession>
<organism evidence="4">
    <name type="scientific">Anisakis simplex</name>
    <name type="common">Herring worm</name>
    <dbReference type="NCBI Taxonomy" id="6269"/>
    <lineage>
        <taxon>Eukaryota</taxon>
        <taxon>Metazoa</taxon>
        <taxon>Ecdysozoa</taxon>
        <taxon>Nematoda</taxon>
        <taxon>Chromadorea</taxon>
        <taxon>Rhabditida</taxon>
        <taxon>Spirurina</taxon>
        <taxon>Ascaridomorpha</taxon>
        <taxon>Ascaridoidea</taxon>
        <taxon>Anisakidae</taxon>
        <taxon>Anisakis</taxon>
        <taxon>Anisakis simplex complex</taxon>
    </lineage>
</organism>
<sequence length="123" mass="14587">MVNVAYRGLPHYEWDNFIAAIRSRPALWNVDSNKQATPKVKQLNQQQWQEVSELFGITVEEAKLQWNNVCCIHRRLHHSLDDKHFVTIDNVNATLDERWTLCYDYLAHSISHFVHDELNFLLK</sequence>
<evidence type="ECO:0000313" key="2">
    <source>
        <dbReference type="EMBL" id="VDK19560.1"/>
    </source>
</evidence>
<reference evidence="4" key="1">
    <citation type="submission" date="2017-02" db="UniProtKB">
        <authorList>
            <consortium name="WormBaseParasite"/>
        </authorList>
    </citation>
    <scope>IDENTIFICATION</scope>
</reference>
<keyword evidence="3" id="KW-1185">Reference proteome</keyword>
<proteinExistence type="predicted"/>
<dbReference type="PROSITE" id="PS51029">
    <property type="entry name" value="MADF"/>
    <property type="match status" value="1"/>
</dbReference>
<reference evidence="2 3" key="2">
    <citation type="submission" date="2018-11" db="EMBL/GenBank/DDBJ databases">
        <authorList>
            <consortium name="Pathogen Informatics"/>
        </authorList>
    </citation>
    <scope>NUCLEOTIDE SEQUENCE [LARGE SCALE GENOMIC DNA]</scope>
</reference>
<gene>
    <name evidence="2" type="ORF">ASIM_LOCUS2031</name>
</gene>
<dbReference type="Proteomes" id="UP000267096">
    <property type="component" value="Unassembled WGS sequence"/>
</dbReference>
<evidence type="ECO:0000313" key="4">
    <source>
        <dbReference type="WBParaSite" id="ASIM_0000216201-mRNA-1"/>
    </source>
</evidence>
<evidence type="ECO:0000259" key="1">
    <source>
        <dbReference type="PROSITE" id="PS51029"/>
    </source>
</evidence>
<protein>
    <submittedName>
        <fullName evidence="4">MADF domain-containing protein</fullName>
    </submittedName>
</protein>
<dbReference type="OrthoDB" id="5818234at2759"/>
<dbReference type="WBParaSite" id="ASIM_0000216201-mRNA-1">
    <property type="protein sequence ID" value="ASIM_0000216201-mRNA-1"/>
    <property type="gene ID" value="ASIM_0000216201"/>
</dbReference>
<dbReference type="Pfam" id="PF10545">
    <property type="entry name" value="MADF_DNA_bdg"/>
    <property type="match status" value="1"/>
</dbReference>
<evidence type="ECO:0000313" key="3">
    <source>
        <dbReference type="Proteomes" id="UP000267096"/>
    </source>
</evidence>
<feature type="domain" description="MADF" evidence="1">
    <location>
        <begin position="16"/>
        <end position="111"/>
    </location>
</feature>
<dbReference type="EMBL" id="UYRR01002508">
    <property type="protein sequence ID" value="VDK19560.1"/>
    <property type="molecule type" value="Genomic_DNA"/>
</dbReference>